<comment type="pathway">
    <text evidence="7">Porphyrin-containing compound metabolism; protoheme biosynthesis; protoheme from protoporphyrin-IX: step 1/1.</text>
</comment>
<dbReference type="Proteomes" id="UP000216446">
    <property type="component" value="Unassembled WGS sequence"/>
</dbReference>
<proteinExistence type="inferred from homology"/>
<gene>
    <name evidence="7" type="primary">hemH</name>
    <name evidence="9" type="ORF">BSZ36_07505</name>
</gene>
<organism evidence="9 10">
    <name type="scientific">Rubricoccus marinus</name>
    <dbReference type="NCBI Taxonomy" id="716817"/>
    <lineage>
        <taxon>Bacteria</taxon>
        <taxon>Pseudomonadati</taxon>
        <taxon>Rhodothermota</taxon>
        <taxon>Rhodothermia</taxon>
        <taxon>Rhodothermales</taxon>
        <taxon>Rubricoccaceae</taxon>
        <taxon>Rubricoccus</taxon>
    </lineage>
</organism>
<dbReference type="NCBIfam" id="TIGR00109">
    <property type="entry name" value="hemH"/>
    <property type="match status" value="1"/>
</dbReference>
<accession>A0A259TYK3</accession>
<comment type="caution">
    <text evidence="9">The sequence shown here is derived from an EMBL/GenBank/DDBJ whole genome shotgun (WGS) entry which is preliminary data.</text>
</comment>
<comment type="subcellular location">
    <subcellularLocation>
        <location evidence="7">Cytoplasm</location>
    </subcellularLocation>
</comment>
<keyword evidence="10" id="KW-1185">Reference proteome</keyword>
<feature type="binding site" evidence="7">
    <location>
        <position position="234"/>
    </location>
    <ligand>
        <name>Fe(2+)</name>
        <dbReference type="ChEBI" id="CHEBI:29033"/>
    </ligand>
</feature>
<dbReference type="CDD" id="cd03411">
    <property type="entry name" value="Ferrochelatase_N"/>
    <property type="match status" value="1"/>
</dbReference>
<dbReference type="Pfam" id="PF00762">
    <property type="entry name" value="Ferrochelatase"/>
    <property type="match status" value="1"/>
</dbReference>
<evidence type="ECO:0000256" key="8">
    <source>
        <dbReference type="RuleBase" id="RU004185"/>
    </source>
</evidence>
<dbReference type="EC" id="4.98.1.1" evidence="7"/>
<feature type="binding site" evidence="7">
    <location>
        <position position="318"/>
    </location>
    <ligand>
        <name>Fe(2+)</name>
        <dbReference type="ChEBI" id="CHEBI:29033"/>
    </ligand>
</feature>
<comment type="catalytic activity">
    <reaction evidence="6">
        <text>Fe-coproporphyrin III + 2 H(+) = coproporphyrin III + Fe(2+)</text>
        <dbReference type="Rhea" id="RHEA:49572"/>
        <dbReference type="ChEBI" id="CHEBI:15378"/>
        <dbReference type="ChEBI" id="CHEBI:29033"/>
        <dbReference type="ChEBI" id="CHEBI:68438"/>
        <dbReference type="ChEBI" id="CHEBI:131725"/>
        <dbReference type="EC" id="4.99.1.9"/>
    </reaction>
    <physiologicalReaction direction="right-to-left" evidence="6">
        <dbReference type="Rhea" id="RHEA:49574"/>
    </physiologicalReaction>
</comment>
<dbReference type="OrthoDB" id="9809741at2"/>
<dbReference type="InterPro" id="IPR033659">
    <property type="entry name" value="Ferrochelatase_N"/>
</dbReference>
<keyword evidence="2 7" id="KW-0408">Iron</keyword>
<evidence type="ECO:0000256" key="6">
    <source>
        <dbReference type="ARBA" id="ARBA00024536"/>
    </source>
</evidence>
<evidence type="ECO:0000256" key="1">
    <source>
        <dbReference type="ARBA" id="ARBA00007718"/>
    </source>
</evidence>
<sequence length="421" mass="46940">MTPREYLAGFQDDPRLISGAFYDQAPVEVRRGETVGVVLMNHGGPLERADVEPFLYNRLMDPAAMRMRVPGFIRDRFSRLYAKRRARKLMREYELIGGESPVVRHAREQAKALQRELQDRYGDSLGVQFKTFVAMRYGHPTCYNAAREMVAAGVDRLVLLPLHPHYSSTTTGTSLAFWKALEDNGEIESRPTSYVYEYAAHPKYIRALSERIDEGLQRFPSSVRDRVNIVFTAHGAPLHALKESRDPYCCLVHATVQEVTKYRADTDGGRFSHVSFHRVGVPGRGLGPSTGEVIEQIADEGFEGILVVPVTFTSDHIETAYGLDVVERARAVTAGIEHYEVASGLNCHPLFITALAETATAQMQVASGDNGDVTLPPSIASLPRLDPACRAVRCRWCAHMREATDWSTVQDESTVEETVTL</sequence>
<comment type="catalytic activity">
    <reaction evidence="7">
        <text>heme b + 2 H(+) = protoporphyrin IX + Fe(2+)</text>
        <dbReference type="Rhea" id="RHEA:22584"/>
        <dbReference type="ChEBI" id="CHEBI:15378"/>
        <dbReference type="ChEBI" id="CHEBI:29033"/>
        <dbReference type="ChEBI" id="CHEBI:57306"/>
        <dbReference type="ChEBI" id="CHEBI:60344"/>
        <dbReference type="EC" id="4.98.1.1"/>
    </reaction>
</comment>
<keyword evidence="4 7" id="KW-0456">Lyase</keyword>
<dbReference type="Gene3D" id="3.40.50.1400">
    <property type="match status" value="2"/>
</dbReference>
<dbReference type="InterPro" id="IPR001015">
    <property type="entry name" value="Ferrochelatase"/>
</dbReference>
<evidence type="ECO:0000256" key="2">
    <source>
        <dbReference type="ARBA" id="ARBA00023004"/>
    </source>
</evidence>
<comment type="function">
    <text evidence="7">Catalyzes the ferrous insertion into protoporphyrin IX.</text>
</comment>
<evidence type="ECO:0000256" key="5">
    <source>
        <dbReference type="ARBA" id="ARBA00023244"/>
    </source>
</evidence>
<evidence type="ECO:0000256" key="7">
    <source>
        <dbReference type="HAMAP-Rule" id="MF_00323"/>
    </source>
</evidence>
<dbReference type="PANTHER" id="PTHR11108:SF1">
    <property type="entry name" value="FERROCHELATASE, MITOCHONDRIAL"/>
    <property type="match status" value="1"/>
</dbReference>
<dbReference type="GO" id="GO:0046872">
    <property type="term" value="F:metal ion binding"/>
    <property type="evidence" value="ECO:0007669"/>
    <property type="project" value="UniProtKB-KW"/>
</dbReference>
<dbReference type="InterPro" id="IPR033644">
    <property type="entry name" value="Ferrochelatase_C"/>
</dbReference>
<keyword evidence="3 7" id="KW-0350">Heme biosynthesis</keyword>
<comment type="similarity">
    <text evidence="1 7 8">Belongs to the ferrochelatase family.</text>
</comment>
<dbReference type="PANTHER" id="PTHR11108">
    <property type="entry name" value="FERROCHELATASE"/>
    <property type="match status" value="1"/>
</dbReference>
<evidence type="ECO:0000256" key="3">
    <source>
        <dbReference type="ARBA" id="ARBA00023133"/>
    </source>
</evidence>
<name>A0A259TYK3_9BACT</name>
<dbReference type="GO" id="GO:0006783">
    <property type="term" value="P:heme biosynthetic process"/>
    <property type="evidence" value="ECO:0007669"/>
    <property type="project" value="UniProtKB-UniRule"/>
</dbReference>
<dbReference type="GO" id="GO:0004325">
    <property type="term" value="F:ferrochelatase activity"/>
    <property type="evidence" value="ECO:0007669"/>
    <property type="project" value="UniProtKB-UniRule"/>
</dbReference>
<dbReference type="GO" id="GO:0005737">
    <property type="term" value="C:cytoplasm"/>
    <property type="evidence" value="ECO:0007669"/>
    <property type="project" value="UniProtKB-SubCell"/>
</dbReference>
<dbReference type="SUPFAM" id="SSF53800">
    <property type="entry name" value="Chelatase"/>
    <property type="match status" value="1"/>
</dbReference>
<dbReference type="AlphaFoldDB" id="A0A259TYK3"/>
<dbReference type="EMBL" id="MQWB01000001">
    <property type="protein sequence ID" value="OZC02832.1"/>
    <property type="molecule type" value="Genomic_DNA"/>
</dbReference>
<evidence type="ECO:0000256" key="4">
    <source>
        <dbReference type="ARBA" id="ARBA00023239"/>
    </source>
</evidence>
<evidence type="ECO:0000313" key="10">
    <source>
        <dbReference type="Proteomes" id="UP000216446"/>
    </source>
</evidence>
<evidence type="ECO:0000313" key="9">
    <source>
        <dbReference type="EMBL" id="OZC02832.1"/>
    </source>
</evidence>
<keyword evidence="7" id="KW-0963">Cytoplasm</keyword>
<protein>
    <recommendedName>
        <fullName evidence="7">Ferrochelatase</fullName>
        <ecNumber evidence="7">4.98.1.1</ecNumber>
    </recommendedName>
    <alternativeName>
        <fullName evidence="7">Heme synthase</fullName>
    </alternativeName>
    <alternativeName>
        <fullName evidence="7">Protoheme ferro-lyase</fullName>
    </alternativeName>
</protein>
<dbReference type="FunCoup" id="A0A259TYK3">
    <property type="interactions" value="450"/>
</dbReference>
<dbReference type="UniPathway" id="UPA00252">
    <property type="reaction ID" value="UER00325"/>
</dbReference>
<dbReference type="InParanoid" id="A0A259TYK3"/>
<keyword evidence="7" id="KW-0479">Metal-binding</keyword>
<dbReference type="HAMAP" id="MF_00323">
    <property type="entry name" value="Ferrochelatase"/>
    <property type="match status" value="1"/>
</dbReference>
<reference evidence="9 10" key="1">
    <citation type="submission" date="2016-11" db="EMBL/GenBank/DDBJ databases">
        <title>Study of marine rhodopsin-containing bacteria.</title>
        <authorList>
            <person name="Yoshizawa S."/>
            <person name="Kumagai Y."/>
            <person name="Kogure K."/>
        </authorList>
    </citation>
    <scope>NUCLEOTIDE SEQUENCE [LARGE SCALE GENOMIC DNA]</scope>
    <source>
        <strain evidence="9 10">SG-29</strain>
    </source>
</reference>
<keyword evidence="5 7" id="KW-0627">Porphyrin biosynthesis</keyword>
<dbReference type="CDD" id="cd00419">
    <property type="entry name" value="Ferrochelatase_C"/>
    <property type="match status" value="1"/>
</dbReference>
<dbReference type="RefSeq" id="WP_094547489.1">
    <property type="nucleotide sequence ID" value="NZ_MQWB01000001.1"/>
</dbReference>